<proteinExistence type="predicted"/>
<evidence type="ECO:0000256" key="1">
    <source>
        <dbReference type="SAM" id="SignalP"/>
    </source>
</evidence>
<evidence type="ECO:0008006" key="4">
    <source>
        <dbReference type="Google" id="ProtNLM"/>
    </source>
</evidence>
<evidence type="ECO:0000313" key="2">
    <source>
        <dbReference type="EMBL" id="MFD1722711.1"/>
    </source>
</evidence>
<dbReference type="Proteomes" id="UP001597347">
    <property type="component" value="Unassembled WGS sequence"/>
</dbReference>
<name>A0ABW4LKJ1_9MICO</name>
<protein>
    <recommendedName>
        <fullName evidence="4">DUF3558 domain-containing protein</fullName>
    </recommendedName>
</protein>
<organism evidence="2 3">
    <name type="scientific">Amnibacterium endophyticum</name>
    <dbReference type="NCBI Taxonomy" id="2109337"/>
    <lineage>
        <taxon>Bacteria</taxon>
        <taxon>Bacillati</taxon>
        <taxon>Actinomycetota</taxon>
        <taxon>Actinomycetes</taxon>
        <taxon>Micrococcales</taxon>
        <taxon>Microbacteriaceae</taxon>
        <taxon>Amnibacterium</taxon>
    </lineage>
</organism>
<dbReference type="EMBL" id="JBHUEA010000025">
    <property type="protein sequence ID" value="MFD1722711.1"/>
    <property type="molecule type" value="Genomic_DNA"/>
</dbReference>
<feature type="chain" id="PRO_5046047436" description="DUF3558 domain-containing protein" evidence="1">
    <location>
        <begin position="22"/>
        <end position="163"/>
    </location>
</feature>
<dbReference type="PROSITE" id="PS51257">
    <property type="entry name" value="PROKAR_LIPOPROTEIN"/>
    <property type="match status" value="1"/>
</dbReference>
<accession>A0ABW4LKJ1</accession>
<gene>
    <name evidence="2" type="ORF">ACFSBI_14235</name>
</gene>
<keyword evidence="3" id="KW-1185">Reference proteome</keyword>
<sequence>MPRLRPAAVGLALLVALTGCSGQPEETASRPAGPPAASTRAVDDVCALVPVARLRAAIGADPGAGVPSKGPLNGGQCVWTVSTTRRVLAQYTPQPDVFLPEGVVPRPRSATEVRGATRGFAAGESGTVLVVKDRRGLLLKTVGFDGGDQAAYEALAEAIVANL</sequence>
<reference evidence="3" key="1">
    <citation type="journal article" date="2019" name="Int. J. Syst. Evol. Microbiol.">
        <title>The Global Catalogue of Microorganisms (GCM) 10K type strain sequencing project: providing services to taxonomists for standard genome sequencing and annotation.</title>
        <authorList>
            <consortium name="The Broad Institute Genomics Platform"/>
            <consortium name="The Broad Institute Genome Sequencing Center for Infectious Disease"/>
            <person name="Wu L."/>
            <person name="Ma J."/>
        </authorList>
    </citation>
    <scope>NUCLEOTIDE SEQUENCE [LARGE SCALE GENOMIC DNA]</scope>
    <source>
        <strain evidence="3">CGMCC 1.12471</strain>
    </source>
</reference>
<feature type="signal peptide" evidence="1">
    <location>
        <begin position="1"/>
        <end position="21"/>
    </location>
</feature>
<dbReference type="RefSeq" id="WP_377936058.1">
    <property type="nucleotide sequence ID" value="NZ_JBHUEA010000025.1"/>
</dbReference>
<comment type="caution">
    <text evidence="2">The sequence shown here is derived from an EMBL/GenBank/DDBJ whole genome shotgun (WGS) entry which is preliminary data.</text>
</comment>
<keyword evidence="1" id="KW-0732">Signal</keyword>
<evidence type="ECO:0000313" key="3">
    <source>
        <dbReference type="Proteomes" id="UP001597347"/>
    </source>
</evidence>